<dbReference type="Pfam" id="PF13994">
    <property type="entry name" value="PgaD"/>
    <property type="match status" value="1"/>
</dbReference>
<name>A0ABQ5XU50_9GAMM</name>
<evidence type="ECO:0000313" key="2">
    <source>
        <dbReference type="EMBL" id="GLQ95242.1"/>
    </source>
</evidence>
<sequence>MMKAEFIINRPHRQPPLQRTMFTLITMVAWTLWISLWLPVLTMIAWLLGLEDAFKQLGLMHPMHAANDLSIVLSIAVVCALSMGSWSQYNRFRFAGKQRRRGNRTVDITEMAPALAASVETAHRLRAGKRSVIHFAQDGWMFLDGGVTSD</sequence>
<organism evidence="2 3">
    <name type="scientific">Dyella acidisoli</name>
    <dbReference type="NCBI Taxonomy" id="1867834"/>
    <lineage>
        <taxon>Bacteria</taxon>
        <taxon>Pseudomonadati</taxon>
        <taxon>Pseudomonadota</taxon>
        <taxon>Gammaproteobacteria</taxon>
        <taxon>Lysobacterales</taxon>
        <taxon>Rhodanobacteraceae</taxon>
        <taxon>Dyella</taxon>
    </lineage>
</organism>
<reference evidence="3" key="1">
    <citation type="journal article" date="2019" name="Int. J. Syst. Evol. Microbiol.">
        <title>The Global Catalogue of Microorganisms (GCM) 10K type strain sequencing project: providing services to taxonomists for standard genome sequencing and annotation.</title>
        <authorList>
            <consortium name="The Broad Institute Genomics Platform"/>
            <consortium name="The Broad Institute Genome Sequencing Center for Infectious Disease"/>
            <person name="Wu L."/>
            <person name="Ma J."/>
        </authorList>
    </citation>
    <scope>NUCLEOTIDE SEQUENCE [LARGE SCALE GENOMIC DNA]</scope>
    <source>
        <strain evidence="3">NBRC 111980</strain>
    </source>
</reference>
<proteinExistence type="predicted"/>
<protein>
    <recommendedName>
        <fullName evidence="4">Poly-beta-1,6-N-acetyl-D-glucosamine biosynthesis protein PgaD</fullName>
    </recommendedName>
</protein>
<accession>A0ABQ5XU50</accession>
<feature type="transmembrane region" description="Helical" evidence="1">
    <location>
        <begin position="21"/>
        <end position="49"/>
    </location>
</feature>
<comment type="caution">
    <text evidence="2">The sequence shown here is derived from an EMBL/GenBank/DDBJ whole genome shotgun (WGS) entry which is preliminary data.</text>
</comment>
<dbReference type="EMBL" id="BSOB01000061">
    <property type="protein sequence ID" value="GLQ95242.1"/>
    <property type="molecule type" value="Genomic_DNA"/>
</dbReference>
<keyword evidence="1" id="KW-0472">Membrane</keyword>
<dbReference type="InterPro" id="IPR023829">
    <property type="entry name" value="PGA_PgaD"/>
</dbReference>
<evidence type="ECO:0000313" key="3">
    <source>
        <dbReference type="Proteomes" id="UP001156670"/>
    </source>
</evidence>
<keyword evidence="3" id="KW-1185">Reference proteome</keyword>
<keyword evidence="1" id="KW-1133">Transmembrane helix</keyword>
<dbReference type="Proteomes" id="UP001156670">
    <property type="component" value="Unassembled WGS sequence"/>
</dbReference>
<evidence type="ECO:0000256" key="1">
    <source>
        <dbReference type="SAM" id="Phobius"/>
    </source>
</evidence>
<evidence type="ECO:0008006" key="4">
    <source>
        <dbReference type="Google" id="ProtNLM"/>
    </source>
</evidence>
<keyword evidence="1" id="KW-0812">Transmembrane</keyword>
<gene>
    <name evidence="2" type="ORF">GCM10007901_41970</name>
</gene>
<dbReference type="NCBIfam" id="TIGR03940">
    <property type="entry name" value="PGA_PgaD"/>
    <property type="match status" value="1"/>
</dbReference>
<feature type="transmembrane region" description="Helical" evidence="1">
    <location>
        <begin position="69"/>
        <end position="89"/>
    </location>
</feature>
<dbReference type="RefSeq" id="WP_423372803.1">
    <property type="nucleotide sequence ID" value="NZ_CP064031.1"/>
</dbReference>